<dbReference type="RefSeq" id="WP_354532117.1">
    <property type="nucleotide sequence ID" value="NZ_JBEPLJ010000008.1"/>
</dbReference>
<reference evidence="2 3" key="1">
    <citation type="submission" date="2024-06" db="EMBL/GenBank/DDBJ databases">
        <title>Genomic Encyclopedia of Type Strains, Phase IV (KMG-IV): sequencing the most valuable type-strain genomes for metagenomic binning, comparative biology and taxonomic classification.</title>
        <authorList>
            <person name="Goeker M."/>
        </authorList>
    </citation>
    <scope>NUCLEOTIDE SEQUENCE [LARGE SCALE GENOMIC DNA]</scope>
    <source>
        <strain evidence="2 3">DSM 105042</strain>
    </source>
</reference>
<dbReference type="Proteomes" id="UP001549031">
    <property type="component" value="Unassembled WGS sequence"/>
</dbReference>
<gene>
    <name evidence="2" type="ORF">ABID21_002245</name>
</gene>
<organism evidence="2 3">
    <name type="scientific">Pseudorhizobium tarimense</name>
    <dbReference type="NCBI Taxonomy" id="1079109"/>
    <lineage>
        <taxon>Bacteria</taxon>
        <taxon>Pseudomonadati</taxon>
        <taxon>Pseudomonadota</taxon>
        <taxon>Alphaproteobacteria</taxon>
        <taxon>Hyphomicrobiales</taxon>
        <taxon>Rhizobiaceae</taxon>
        <taxon>Rhizobium/Agrobacterium group</taxon>
        <taxon>Pseudorhizobium</taxon>
    </lineage>
</organism>
<feature type="domain" description="HNH nuclease" evidence="1">
    <location>
        <begin position="79"/>
        <end position="128"/>
    </location>
</feature>
<dbReference type="InterPro" id="IPR003615">
    <property type="entry name" value="HNH_nuc"/>
</dbReference>
<evidence type="ECO:0000313" key="2">
    <source>
        <dbReference type="EMBL" id="MET3586128.1"/>
    </source>
</evidence>
<dbReference type="Pfam" id="PF13391">
    <property type="entry name" value="HNH_2"/>
    <property type="match status" value="1"/>
</dbReference>
<accession>A0ABV2H6G9</accession>
<protein>
    <recommendedName>
        <fullName evidence="1">HNH nuclease domain-containing protein</fullName>
    </recommendedName>
</protein>
<evidence type="ECO:0000259" key="1">
    <source>
        <dbReference type="Pfam" id="PF13391"/>
    </source>
</evidence>
<evidence type="ECO:0000313" key="3">
    <source>
        <dbReference type="Proteomes" id="UP001549031"/>
    </source>
</evidence>
<sequence length="180" mass="20119">MSIKELDLARLEPFLGKDAAALLRRYIGRMPIPEETVATRQDDLQSVIAERRRVLREISLRRGQSQFRERLIRRYGLRCQISGYNFAAAVEAAHIRPYAAYEENGAGNGLLLRSDLHTLFDLGFIGIDPSTLRVSFSPACLCAEYTAYDGVMLSVNGTRGPDVSALAERWEFFQSCLSGG</sequence>
<proteinExistence type="predicted"/>
<comment type="caution">
    <text evidence="2">The sequence shown here is derived from an EMBL/GenBank/DDBJ whole genome shotgun (WGS) entry which is preliminary data.</text>
</comment>
<keyword evidence="3" id="KW-1185">Reference proteome</keyword>
<name>A0ABV2H6G9_9HYPH</name>
<dbReference type="EMBL" id="JBEPLJ010000008">
    <property type="protein sequence ID" value="MET3586128.1"/>
    <property type="molecule type" value="Genomic_DNA"/>
</dbReference>